<proteinExistence type="predicted"/>
<dbReference type="GO" id="GO:0046872">
    <property type="term" value="F:metal ion binding"/>
    <property type="evidence" value="ECO:0007669"/>
    <property type="project" value="InterPro"/>
</dbReference>
<dbReference type="GO" id="GO:0005524">
    <property type="term" value="F:ATP binding"/>
    <property type="evidence" value="ECO:0007669"/>
    <property type="project" value="UniProtKB-UniRule"/>
</dbReference>
<sequence length="496" mass="55660">MTSSVAINDPLMTDEPISSFESSHSSSRPSLSSVPSSIRTVTLDELKDIDRTKPLNILVTIHDIKPFYNGVYVHGLGLWISYIIERYLVERNIPHKLYTKSVLTTGATKTSPKDFIKFVKRNKIDVVIPSDTTDTMFLSTHHAEISKHVNLAVTPSLSVYESLEDKWETYNMCKELNICTPDTTLFTQNNNDQHYPFFLKVASGTNAGRGVWHCKHDDDLKMALNQKEITRRKKDVVLIQQKPVSGDIITAQIIFDNGTPVGSFFCQSVQSENLAGMGANWVNSQRADIKDMVSDIKVKLTDKQSKVLSEIFTRIGSKTSYHGMMDIEFIVNPIDGIFLLECNPRFSGGLHTTLSNHKFLDLYFDVVNKKNRNNNNSEKKTLNEAPICGNYSAGVEMKARLGDFDPTGFYLKNPLEVLSLRHWFTENHITYRPKSPSPSPSPTSMETTISTLLLKMDCSVKTSGSDMFHNEYSESALTSVGSNSTIDSSQKMIHGM</sequence>
<evidence type="ECO:0000259" key="3">
    <source>
        <dbReference type="PROSITE" id="PS50975"/>
    </source>
</evidence>
<dbReference type="Pfam" id="PF02655">
    <property type="entry name" value="ATP-grasp_3"/>
    <property type="match status" value="1"/>
</dbReference>
<dbReference type="PROSITE" id="PS50975">
    <property type="entry name" value="ATP_GRASP"/>
    <property type="match status" value="1"/>
</dbReference>
<feature type="region of interest" description="Disordered" evidence="2">
    <location>
        <begin position="1"/>
        <end position="34"/>
    </location>
</feature>
<keyword evidence="1" id="KW-0067">ATP-binding</keyword>
<dbReference type="InterPro" id="IPR011761">
    <property type="entry name" value="ATP-grasp"/>
</dbReference>
<organism evidence="4 5">
    <name type="scientific">Fragilariopsis cylindrus CCMP1102</name>
    <dbReference type="NCBI Taxonomy" id="635003"/>
    <lineage>
        <taxon>Eukaryota</taxon>
        <taxon>Sar</taxon>
        <taxon>Stramenopiles</taxon>
        <taxon>Ochrophyta</taxon>
        <taxon>Bacillariophyta</taxon>
        <taxon>Bacillariophyceae</taxon>
        <taxon>Bacillariophycidae</taxon>
        <taxon>Bacillariales</taxon>
        <taxon>Bacillariaceae</taxon>
        <taxon>Fragilariopsis</taxon>
    </lineage>
</organism>
<evidence type="ECO:0000256" key="2">
    <source>
        <dbReference type="SAM" id="MobiDB-lite"/>
    </source>
</evidence>
<dbReference type="Gene3D" id="3.30.470.20">
    <property type="entry name" value="ATP-grasp fold, B domain"/>
    <property type="match status" value="1"/>
</dbReference>
<evidence type="ECO:0000313" key="4">
    <source>
        <dbReference type="EMBL" id="OEU08566.1"/>
    </source>
</evidence>
<dbReference type="EMBL" id="KV784379">
    <property type="protein sequence ID" value="OEU08566.1"/>
    <property type="molecule type" value="Genomic_DNA"/>
</dbReference>
<gene>
    <name evidence="4" type="ORF">FRACYDRAFT_249458</name>
</gene>
<evidence type="ECO:0000256" key="1">
    <source>
        <dbReference type="PROSITE-ProRule" id="PRU00409"/>
    </source>
</evidence>
<evidence type="ECO:0000313" key="5">
    <source>
        <dbReference type="Proteomes" id="UP000095751"/>
    </source>
</evidence>
<dbReference type="Proteomes" id="UP000095751">
    <property type="component" value="Unassembled WGS sequence"/>
</dbReference>
<keyword evidence="1" id="KW-0547">Nucleotide-binding</keyword>
<dbReference type="AlphaFoldDB" id="A0A1E7ERU8"/>
<protein>
    <recommendedName>
        <fullName evidence="3">ATP-grasp domain-containing protein</fullName>
    </recommendedName>
</protein>
<feature type="domain" description="ATP-grasp" evidence="3">
    <location>
        <begin position="170"/>
        <end position="368"/>
    </location>
</feature>
<reference evidence="4 5" key="1">
    <citation type="submission" date="2016-09" db="EMBL/GenBank/DDBJ databases">
        <title>Extensive genetic diversity and differential bi-allelic expression allows diatom success in the polar Southern Ocean.</title>
        <authorList>
            <consortium name="DOE Joint Genome Institute"/>
            <person name="Mock T."/>
            <person name="Otillar R.P."/>
            <person name="Strauss J."/>
            <person name="Dupont C."/>
            <person name="Frickenhaus S."/>
            <person name="Maumus F."/>
            <person name="Mcmullan M."/>
            <person name="Sanges R."/>
            <person name="Schmutz J."/>
            <person name="Toseland A."/>
            <person name="Valas R."/>
            <person name="Veluchamy A."/>
            <person name="Ward B.J."/>
            <person name="Allen A."/>
            <person name="Barry K."/>
            <person name="Falciatore A."/>
            <person name="Ferrante M."/>
            <person name="Fortunato A.E."/>
            <person name="Gloeckner G."/>
            <person name="Gruber A."/>
            <person name="Hipkin R."/>
            <person name="Janech M."/>
            <person name="Kroth P."/>
            <person name="Leese F."/>
            <person name="Lindquist E."/>
            <person name="Lyon B.R."/>
            <person name="Martin J."/>
            <person name="Mayer C."/>
            <person name="Parker M."/>
            <person name="Quesneville H."/>
            <person name="Raymond J."/>
            <person name="Uhlig C."/>
            <person name="Valentin K.U."/>
            <person name="Worden A.Z."/>
            <person name="Armbrust E.V."/>
            <person name="Bowler C."/>
            <person name="Green B."/>
            <person name="Moulton V."/>
            <person name="Van Oosterhout C."/>
            <person name="Grigoriev I."/>
        </authorList>
    </citation>
    <scope>NUCLEOTIDE SEQUENCE [LARGE SCALE GENOMIC DNA]</scope>
    <source>
        <strain evidence="4 5">CCMP1102</strain>
    </source>
</reference>
<dbReference type="InterPro" id="IPR003806">
    <property type="entry name" value="ATP-grasp_PylC-type"/>
</dbReference>
<accession>A0A1E7ERU8</accession>
<dbReference type="InParanoid" id="A0A1E7ERU8"/>
<feature type="compositionally biased region" description="Low complexity" evidence="2">
    <location>
        <begin position="16"/>
        <end position="34"/>
    </location>
</feature>
<dbReference type="KEGG" id="fcy:FRACYDRAFT_249458"/>
<name>A0A1E7ERU8_9STRA</name>
<dbReference type="SUPFAM" id="SSF56059">
    <property type="entry name" value="Glutathione synthetase ATP-binding domain-like"/>
    <property type="match status" value="1"/>
</dbReference>
<keyword evidence="5" id="KW-1185">Reference proteome</keyword>